<dbReference type="PANTHER" id="PTHR36424">
    <property type="entry name" value="PHEROMONE-REGULATED MEMBRANE PROTEIN 6"/>
    <property type="match status" value="1"/>
</dbReference>
<feature type="compositionally biased region" description="Polar residues" evidence="1">
    <location>
        <begin position="482"/>
        <end position="495"/>
    </location>
</feature>
<dbReference type="GO" id="GO:0015079">
    <property type="term" value="F:potassium ion transmembrane transporter activity"/>
    <property type="evidence" value="ECO:0007669"/>
    <property type="project" value="InterPro"/>
</dbReference>
<feature type="transmembrane region" description="Helical" evidence="2">
    <location>
        <begin position="238"/>
        <end position="264"/>
    </location>
</feature>
<dbReference type="Proteomes" id="UP000827549">
    <property type="component" value="Chromosome 4"/>
</dbReference>
<dbReference type="GeneID" id="87809359"/>
<feature type="transmembrane region" description="Helical" evidence="2">
    <location>
        <begin position="95"/>
        <end position="113"/>
    </location>
</feature>
<feature type="compositionally biased region" description="Low complexity" evidence="1">
    <location>
        <begin position="574"/>
        <end position="602"/>
    </location>
</feature>
<keyword evidence="2" id="KW-0472">Membrane</keyword>
<organism evidence="3 4">
    <name type="scientific">Vanrija pseudolonga</name>
    <dbReference type="NCBI Taxonomy" id="143232"/>
    <lineage>
        <taxon>Eukaryota</taxon>
        <taxon>Fungi</taxon>
        <taxon>Dikarya</taxon>
        <taxon>Basidiomycota</taxon>
        <taxon>Agaricomycotina</taxon>
        <taxon>Tremellomycetes</taxon>
        <taxon>Trichosporonales</taxon>
        <taxon>Trichosporonaceae</taxon>
        <taxon>Vanrija</taxon>
    </lineage>
</organism>
<feature type="region of interest" description="Disordered" evidence="1">
    <location>
        <begin position="430"/>
        <end position="534"/>
    </location>
</feature>
<feature type="compositionally biased region" description="Pro residues" evidence="1">
    <location>
        <begin position="469"/>
        <end position="480"/>
    </location>
</feature>
<feature type="compositionally biased region" description="Pro residues" evidence="1">
    <location>
        <begin position="501"/>
        <end position="524"/>
    </location>
</feature>
<sequence length="609" mass="67737">MCFTESRWKSEVVQDFKFDYVDVKDFHRTDFGTRFKYMFVYLFILRDIVIYGLDIFTLATMLSTSNWTNKVYRDGAGRTGTSIFHVNIEFNVAKYVFLGCIIFSFLLLAYEVYKAKQVVRSRDISYAFTNVMANDYYSIKDYNNFCLFCAISDSTKLHDKIAFFVFFSFKTWKRTLLADGPRQAINAIILSALFQYVATYNPNNLDPPPGFHWSNVPILWGQDPGSSNPKTDIPTAMLFWSMTITVVLFLISLFSLILAALLYLPLLCNIQGNLKEYVCHKVDKRLGQIMKRIQKTRIKRNMSLERKIALGGQITNSKGETVDASHLQPTLPSISLEPLQDDKYTAGNYGGRRSPDPYNNGRRSPGPDDAYSSDTHSLKSSMYHGMTPSVKADYALYSGGFSHDEHSYPPTPGYDEAYAASQTSLLANAAAPGRAGTPSASHVSIPMHAAPSGAPDYPPAPPTAYGAPSYPPNVSQPPPRQAQRNSPPSYTQGGQSAPRLVSPPPQAARSPPPSIRSPPPPMRSPPAQGQFNVAQYSYDAVRQGGGQAHYDYTVASASLPGGAVYQVEQVNAFQQQARAPQQARPGPTPQQQQQRYNYQPQQFDSGHGW</sequence>
<feature type="region of interest" description="Disordered" evidence="1">
    <location>
        <begin position="341"/>
        <end position="377"/>
    </location>
</feature>
<evidence type="ECO:0000313" key="3">
    <source>
        <dbReference type="EMBL" id="WOO82650.1"/>
    </source>
</evidence>
<dbReference type="RefSeq" id="XP_062628682.1">
    <property type="nucleotide sequence ID" value="XM_062772698.1"/>
</dbReference>
<protein>
    <submittedName>
        <fullName evidence="3">Purtative vacuolar membrane protein</fullName>
    </submittedName>
</protein>
<evidence type="ECO:0000313" key="4">
    <source>
        <dbReference type="Proteomes" id="UP000827549"/>
    </source>
</evidence>
<evidence type="ECO:0000256" key="1">
    <source>
        <dbReference type="SAM" id="MobiDB-lite"/>
    </source>
</evidence>
<keyword evidence="2" id="KW-0812">Transmembrane</keyword>
<evidence type="ECO:0000256" key="2">
    <source>
        <dbReference type="SAM" id="Phobius"/>
    </source>
</evidence>
<keyword evidence="2" id="KW-1133">Transmembrane helix</keyword>
<proteinExistence type="predicted"/>
<feature type="transmembrane region" description="Helical" evidence="2">
    <location>
        <begin position="38"/>
        <end position="62"/>
    </location>
</feature>
<dbReference type="Pfam" id="PF16944">
    <property type="entry name" value="KCH"/>
    <property type="match status" value="1"/>
</dbReference>
<dbReference type="GO" id="GO:0005886">
    <property type="term" value="C:plasma membrane"/>
    <property type="evidence" value="ECO:0007669"/>
    <property type="project" value="InterPro"/>
</dbReference>
<name>A0AAF1BLU7_9TREE</name>
<gene>
    <name evidence="3" type="primary">YJR054W</name>
    <name evidence="3" type="ORF">LOC62_04G006132</name>
</gene>
<keyword evidence="4" id="KW-1185">Reference proteome</keyword>
<reference evidence="3" key="1">
    <citation type="submission" date="2023-10" db="EMBL/GenBank/DDBJ databases">
        <authorList>
            <person name="Noh H."/>
        </authorList>
    </citation>
    <scope>NUCLEOTIDE SEQUENCE</scope>
    <source>
        <strain evidence="3">DUCC4014</strain>
    </source>
</reference>
<dbReference type="EMBL" id="CP086717">
    <property type="protein sequence ID" value="WOO82650.1"/>
    <property type="molecule type" value="Genomic_DNA"/>
</dbReference>
<accession>A0AAF1BLU7</accession>
<feature type="region of interest" description="Disordered" evidence="1">
    <location>
        <begin position="574"/>
        <end position="609"/>
    </location>
</feature>
<dbReference type="AlphaFoldDB" id="A0AAF1BLU7"/>
<dbReference type="InterPro" id="IPR031606">
    <property type="entry name" value="Kch1/2"/>
</dbReference>
<dbReference type="PANTHER" id="PTHR36424:SF1">
    <property type="entry name" value="LOW AFFINITY K(+) TRANSPORTER 1-RELATED"/>
    <property type="match status" value="1"/>
</dbReference>